<dbReference type="SUPFAM" id="SSF56281">
    <property type="entry name" value="Metallo-hydrolase/oxidoreductase"/>
    <property type="match status" value="1"/>
</dbReference>
<comment type="caution">
    <text evidence="1">The sequence shown here is derived from an EMBL/GenBank/DDBJ whole genome shotgun (WGS) entry which is preliminary data.</text>
</comment>
<gene>
    <name evidence="1" type="ORF">UV09_C0004G0060</name>
</gene>
<sequence length="204" mass="22281">MDIITFGISSFRIKGKSASIVTDPFDSEISGLKFPKTEADIVTVSSDLPDHNHTASVSGDFMVIDGPGEYEVKGVEIIGLAHEKNIIFLYKIDNLTLVHLGDLKEKLNDKEKETLNGADILMIPVGGGETLSAETASQVISQIEPVIIIPMHYKTEKLNSNYAEKLTGVDLFLKQMGKEGISPLPKFNVTRDKIPAEPTIVVLE</sequence>
<accession>A0A0G1BMQ9</accession>
<dbReference type="PANTHER" id="PTHR39189">
    <property type="entry name" value="UPF0173 METAL-DEPENDENT HYDROLASE YTKL"/>
    <property type="match status" value="1"/>
</dbReference>
<name>A0A0G1BMQ9_9BACT</name>
<organism evidence="1 2">
    <name type="scientific">Candidatus Gottesmanbacteria bacterium GW2011_GWA2_42_18</name>
    <dbReference type="NCBI Taxonomy" id="1618442"/>
    <lineage>
        <taxon>Bacteria</taxon>
        <taxon>Candidatus Gottesmaniibacteriota</taxon>
    </lineage>
</organism>
<dbReference type="Proteomes" id="UP000034320">
    <property type="component" value="Unassembled WGS sequence"/>
</dbReference>
<dbReference type="Pfam" id="PF13483">
    <property type="entry name" value="Lactamase_B_3"/>
    <property type="match status" value="1"/>
</dbReference>
<evidence type="ECO:0000313" key="2">
    <source>
        <dbReference type="Proteomes" id="UP000034320"/>
    </source>
</evidence>
<dbReference type="InterPro" id="IPR036866">
    <property type="entry name" value="RibonucZ/Hydroxyglut_hydro"/>
</dbReference>
<protein>
    <recommendedName>
        <fullName evidence="3">Zn-dependent hydrolase of the beta-lactamase fold-like protein</fullName>
    </recommendedName>
</protein>
<dbReference type="Gene3D" id="3.60.15.10">
    <property type="entry name" value="Ribonuclease Z/Hydroxyacylglutathione hydrolase-like"/>
    <property type="match status" value="1"/>
</dbReference>
<proteinExistence type="predicted"/>
<evidence type="ECO:0000313" key="1">
    <source>
        <dbReference type="EMBL" id="KKS47571.1"/>
    </source>
</evidence>
<dbReference type="EMBL" id="LCDD01000004">
    <property type="protein sequence ID" value="KKS47571.1"/>
    <property type="molecule type" value="Genomic_DNA"/>
</dbReference>
<reference evidence="1 2" key="1">
    <citation type="journal article" date="2015" name="Nature">
        <title>rRNA introns, odd ribosomes, and small enigmatic genomes across a large radiation of phyla.</title>
        <authorList>
            <person name="Brown C.T."/>
            <person name="Hug L.A."/>
            <person name="Thomas B.C."/>
            <person name="Sharon I."/>
            <person name="Castelle C.J."/>
            <person name="Singh A."/>
            <person name="Wilkins M.J."/>
            <person name="Williams K.H."/>
            <person name="Banfield J.F."/>
        </authorList>
    </citation>
    <scope>NUCLEOTIDE SEQUENCE [LARGE SCALE GENOMIC DNA]</scope>
</reference>
<dbReference type="AlphaFoldDB" id="A0A0G1BMQ9"/>
<evidence type="ECO:0008006" key="3">
    <source>
        <dbReference type="Google" id="ProtNLM"/>
    </source>
</evidence>
<dbReference type="PANTHER" id="PTHR39189:SF1">
    <property type="entry name" value="UPF0173 METAL-DEPENDENT HYDROLASE YTKL"/>
    <property type="match status" value="1"/>
</dbReference>